<keyword evidence="1" id="KW-1133">Transmembrane helix</keyword>
<evidence type="ECO:0000313" key="2">
    <source>
        <dbReference type="EMBL" id="KRY70534.1"/>
    </source>
</evidence>
<evidence type="ECO:0000256" key="1">
    <source>
        <dbReference type="SAM" id="Phobius"/>
    </source>
</evidence>
<dbReference type="Proteomes" id="UP000054805">
    <property type="component" value="Unassembled WGS sequence"/>
</dbReference>
<dbReference type="Proteomes" id="UP000054826">
    <property type="component" value="Unassembled WGS sequence"/>
</dbReference>
<evidence type="ECO:0000313" key="6">
    <source>
        <dbReference type="Proteomes" id="UP000054805"/>
    </source>
</evidence>
<reference evidence="5 6" key="1">
    <citation type="submission" date="2015-01" db="EMBL/GenBank/DDBJ databases">
        <title>Evolution of Trichinella species and genotypes.</title>
        <authorList>
            <person name="Korhonen P.K."/>
            <person name="Edoardo P."/>
            <person name="Giuseppe L.R."/>
            <person name="Gasser R.B."/>
        </authorList>
    </citation>
    <scope>NUCLEOTIDE SEQUENCE [LARGE SCALE GENOMIC DNA]</scope>
    <source>
        <strain evidence="2">ISS13</strain>
        <strain evidence="4">ISS176</strain>
        <strain evidence="3">ISS588</strain>
    </source>
</reference>
<keyword evidence="6" id="KW-1185">Reference proteome</keyword>
<accession>A0A0V1EA47</accession>
<protein>
    <submittedName>
        <fullName evidence="2">Uncharacterized protein</fullName>
    </submittedName>
</protein>
<dbReference type="EMBL" id="JYDR01000072">
    <property type="protein sequence ID" value="KRY70534.1"/>
    <property type="molecule type" value="Genomic_DNA"/>
</dbReference>
<feature type="transmembrane region" description="Helical" evidence="1">
    <location>
        <begin position="55"/>
        <end position="74"/>
    </location>
</feature>
<comment type="caution">
    <text evidence="2">The sequence shown here is derived from an EMBL/GenBank/DDBJ whole genome shotgun (WGS) entry which is preliminary data.</text>
</comment>
<evidence type="ECO:0000313" key="5">
    <source>
        <dbReference type="Proteomes" id="UP000054632"/>
    </source>
</evidence>
<name>A0A0V1EA47_TRIPS</name>
<proteinExistence type="predicted"/>
<keyword evidence="1" id="KW-0812">Transmembrane</keyword>
<evidence type="ECO:0000313" key="3">
    <source>
        <dbReference type="EMBL" id="KRZ20242.1"/>
    </source>
</evidence>
<dbReference type="EMBL" id="JYDV01000038">
    <property type="protein sequence ID" value="KRZ39154.1"/>
    <property type="molecule type" value="Genomic_DNA"/>
</dbReference>
<dbReference type="Proteomes" id="UP000054632">
    <property type="component" value="Unassembled WGS sequence"/>
</dbReference>
<evidence type="ECO:0000313" key="4">
    <source>
        <dbReference type="EMBL" id="KRZ39154.1"/>
    </source>
</evidence>
<sequence>MIAKPNREVDLRMLFPTTKSTDFLHFLTAPVLAALASIHPVELQLRKKLRTTKPLLMVAFAVPPFLFSTLAKHYRDP</sequence>
<keyword evidence="1" id="KW-0472">Membrane</keyword>
<dbReference type="EMBL" id="JYDS01000246">
    <property type="protein sequence ID" value="KRZ20242.1"/>
    <property type="molecule type" value="Genomic_DNA"/>
</dbReference>
<gene>
    <name evidence="2" type="ORF">T4A_7868</name>
    <name evidence="3" type="ORF">T4B_7147</name>
    <name evidence="4" type="ORF">T4C_1525</name>
</gene>
<dbReference type="AlphaFoldDB" id="A0A0V1EA47"/>
<organism evidence="2 5">
    <name type="scientific">Trichinella pseudospiralis</name>
    <name type="common">Parasitic roundworm</name>
    <dbReference type="NCBI Taxonomy" id="6337"/>
    <lineage>
        <taxon>Eukaryota</taxon>
        <taxon>Metazoa</taxon>
        <taxon>Ecdysozoa</taxon>
        <taxon>Nematoda</taxon>
        <taxon>Enoplea</taxon>
        <taxon>Dorylaimia</taxon>
        <taxon>Trichinellida</taxon>
        <taxon>Trichinellidae</taxon>
        <taxon>Trichinella</taxon>
    </lineage>
</organism>